<proteinExistence type="inferred from homology"/>
<evidence type="ECO:0000256" key="6">
    <source>
        <dbReference type="SAM" id="SignalP"/>
    </source>
</evidence>
<keyword evidence="4" id="KW-0378">Hydrolase</keyword>
<dbReference type="PANTHER" id="PTHR11010">
    <property type="entry name" value="PROTEASE S28 PRO-X CARBOXYPEPTIDASE-RELATED"/>
    <property type="match status" value="1"/>
</dbReference>
<dbReference type="KEGG" id="apln:112904282"/>
<gene>
    <name evidence="8" type="primary">LOC112904282</name>
</gene>
<keyword evidence="5" id="KW-0325">Glycoprotein</keyword>
<evidence type="ECO:0000313" key="7">
    <source>
        <dbReference type="Proteomes" id="UP000192223"/>
    </source>
</evidence>
<protein>
    <submittedName>
        <fullName evidence="8">Serine protease K12H4.7</fullName>
    </submittedName>
</protein>
<comment type="similarity">
    <text evidence="1">Belongs to the peptidase S28 family.</text>
</comment>
<dbReference type="InterPro" id="IPR029058">
    <property type="entry name" value="AB_hydrolase_fold"/>
</dbReference>
<evidence type="ECO:0000256" key="1">
    <source>
        <dbReference type="ARBA" id="ARBA00011079"/>
    </source>
</evidence>
<dbReference type="InParanoid" id="A0A7F5QX21"/>
<keyword evidence="7" id="KW-1185">Reference proteome</keyword>
<evidence type="ECO:0000256" key="4">
    <source>
        <dbReference type="ARBA" id="ARBA00022801"/>
    </source>
</evidence>
<evidence type="ECO:0000256" key="2">
    <source>
        <dbReference type="ARBA" id="ARBA00022670"/>
    </source>
</evidence>
<dbReference type="GO" id="GO:0006508">
    <property type="term" value="P:proteolysis"/>
    <property type="evidence" value="ECO:0007669"/>
    <property type="project" value="UniProtKB-KW"/>
</dbReference>
<keyword evidence="2 8" id="KW-0645">Protease</keyword>
<keyword evidence="3 6" id="KW-0732">Signal</keyword>
<dbReference type="OrthoDB" id="1735038at2759"/>
<evidence type="ECO:0000313" key="8">
    <source>
        <dbReference type="RefSeq" id="XP_025829710.1"/>
    </source>
</evidence>
<feature type="chain" id="PRO_5028999978" evidence="6">
    <location>
        <begin position="19"/>
        <end position="467"/>
    </location>
</feature>
<dbReference type="GO" id="GO:0070008">
    <property type="term" value="F:serine-type exopeptidase activity"/>
    <property type="evidence" value="ECO:0007669"/>
    <property type="project" value="InterPro"/>
</dbReference>
<dbReference type="InterPro" id="IPR008758">
    <property type="entry name" value="Peptidase_S28"/>
</dbReference>
<accession>A0A7F5QX21</accession>
<name>A0A7F5QX21_AGRPL</name>
<evidence type="ECO:0000256" key="3">
    <source>
        <dbReference type="ARBA" id="ARBA00022729"/>
    </source>
</evidence>
<sequence>MATLPILFLILCVFASEAKIFRNLHAPPPIDVPVGRATVPVWANITQRVDHFNPVDKRTWKMRYLYNDECFVSGGPIFIYLGGEWTITTGRLMTGPIYDMACENGGYMFYTEHRYYGESQPTSDWSSENLKYLSADQALADIAYFIKYQKENIPALQNSSVVAIGGSYSATLATWVRIKYPHFVDIAYASSAPLNAKEDFFGKFNYLIIYLLFYFRTCQPVNNTQPSRAFFFNTIAEVFAGLVQYARPGEIESACFQIENTTGSNAEKLASYIRTEYIGECMGLYDEFLQMYTSPNITSDEYRQWYYQICTEYGWFQTSTSNNQPFGSTFPLELYNQVCKDLFGVEYDEEVLSVGVERTNALYGADTPEISRLISVHGSVDPWHPMGVLRDLHSTALSFLVQGSSHCADLRSASNSDSEQIRQTKLTIRTTIARWLDEIKYGTSSGNSLRTSVITIMATVICFIYNF</sequence>
<evidence type="ECO:0000256" key="5">
    <source>
        <dbReference type="ARBA" id="ARBA00023180"/>
    </source>
</evidence>
<dbReference type="SUPFAM" id="SSF53474">
    <property type="entry name" value="alpha/beta-Hydrolases"/>
    <property type="match status" value="1"/>
</dbReference>
<dbReference type="FunCoup" id="A0A7F5QX21">
    <property type="interactions" value="1"/>
</dbReference>
<dbReference type="AlphaFoldDB" id="A0A7F5QX21"/>
<dbReference type="Pfam" id="PF05577">
    <property type="entry name" value="Peptidase_S28"/>
    <property type="match status" value="2"/>
</dbReference>
<dbReference type="PANTHER" id="PTHR11010:SF5">
    <property type="entry name" value="RE36938P-RELATED"/>
    <property type="match status" value="1"/>
</dbReference>
<dbReference type="Gene3D" id="3.40.50.1820">
    <property type="entry name" value="alpha/beta hydrolase"/>
    <property type="match status" value="2"/>
</dbReference>
<dbReference type="GeneID" id="112904282"/>
<feature type="signal peptide" evidence="6">
    <location>
        <begin position="1"/>
        <end position="18"/>
    </location>
</feature>
<dbReference type="Proteomes" id="UP000192223">
    <property type="component" value="Unplaced"/>
</dbReference>
<organism evidence="7 8">
    <name type="scientific">Agrilus planipennis</name>
    <name type="common">Emerald ash borer</name>
    <name type="synonym">Agrilus marcopoli</name>
    <dbReference type="NCBI Taxonomy" id="224129"/>
    <lineage>
        <taxon>Eukaryota</taxon>
        <taxon>Metazoa</taxon>
        <taxon>Ecdysozoa</taxon>
        <taxon>Arthropoda</taxon>
        <taxon>Hexapoda</taxon>
        <taxon>Insecta</taxon>
        <taxon>Pterygota</taxon>
        <taxon>Neoptera</taxon>
        <taxon>Endopterygota</taxon>
        <taxon>Coleoptera</taxon>
        <taxon>Polyphaga</taxon>
        <taxon>Elateriformia</taxon>
        <taxon>Buprestoidea</taxon>
        <taxon>Buprestidae</taxon>
        <taxon>Agrilinae</taxon>
        <taxon>Agrilus</taxon>
    </lineage>
</organism>
<dbReference type="RefSeq" id="XP_025829710.1">
    <property type="nucleotide sequence ID" value="XM_025973925.1"/>
</dbReference>
<reference evidence="8" key="1">
    <citation type="submission" date="2025-08" db="UniProtKB">
        <authorList>
            <consortium name="RefSeq"/>
        </authorList>
    </citation>
    <scope>IDENTIFICATION</scope>
    <source>
        <tissue evidence="8">Entire body</tissue>
    </source>
</reference>
<dbReference type="GO" id="GO:0008239">
    <property type="term" value="F:dipeptidyl-peptidase activity"/>
    <property type="evidence" value="ECO:0007669"/>
    <property type="project" value="TreeGrafter"/>
</dbReference>